<reference evidence="2" key="1">
    <citation type="journal article" date="2019" name="Plant Biotechnol. J.">
        <title>Genome sequencing of the Australian wild diploid species Gossypium australe highlights disease resistance and delayed gland morphogenesis.</title>
        <authorList>
            <person name="Cai Y."/>
            <person name="Cai X."/>
            <person name="Wang Q."/>
            <person name="Wang P."/>
            <person name="Zhang Y."/>
            <person name="Cai C."/>
            <person name="Xu Y."/>
            <person name="Wang K."/>
            <person name="Zhou Z."/>
            <person name="Wang C."/>
            <person name="Geng S."/>
            <person name="Li B."/>
            <person name="Dong Q."/>
            <person name="Hou Y."/>
            <person name="Wang H."/>
            <person name="Ai P."/>
            <person name="Liu Z."/>
            <person name="Yi F."/>
            <person name="Sun M."/>
            <person name="An G."/>
            <person name="Cheng J."/>
            <person name="Zhang Y."/>
            <person name="Shi Q."/>
            <person name="Xie Y."/>
            <person name="Shi X."/>
            <person name="Chang Y."/>
            <person name="Huang F."/>
            <person name="Chen Y."/>
            <person name="Hong S."/>
            <person name="Mi L."/>
            <person name="Sun Q."/>
            <person name="Zhang L."/>
            <person name="Zhou B."/>
            <person name="Peng R."/>
            <person name="Zhang X."/>
            <person name="Liu F."/>
        </authorList>
    </citation>
    <scope>NUCLEOTIDE SEQUENCE [LARGE SCALE GENOMIC DNA]</scope>
    <source>
        <strain evidence="2">cv. PA1801</strain>
    </source>
</reference>
<evidence type="ECO:0000313" key="2">
    <source>
        <dbReference type="Proteomes" id="UP000325315"/>
    </source>
</evidence>
<dbReference type="PANTHER" id="PTHR46148">
    <property type="entry name" value="CHROMO DOMAIN-CONTAINING PROTEIN"/>
    <property type="match status" value="1"/>
</dbReference>
<dbReference type="Proteomes" id="UP000325315">
    <property type="component" value="Unassembled WGS sequence"/>
</dbReference>
<comment type="caution">
    <text evidence="1">The sequence shown here is derived from an EMBL/GenBank/DDBJ whole genome shotgun (WGS) entry which is preliminary data.</text>
</comment>
<evidence type="ECO:0000313" key="1">
    <source>
        <dbReference type="EMBL" id="KAA3484282.1"/>
    </source>
</evidence>
<name>A0A5B6WTW3_9ROSI</name>
<gene>
    <name evidence="1" type="ORF">EPI10_006375</name>
</gene>
<dbReference type="GO" id="GO:0016301">
    <property type="term" value="F:kinase activity"/>
    <property type="evidence" value="ECO:0007669"/>
    <property type="project" value="UniProtKB-KW"/>
</dbReference>
<dbReference type="AlphaFoldDB" id="A0A5B6WTW3"/>
<organism evidence="1 2">
    <name type="scientific">Gossypium australe</name>
    <dbReference type="NCBI Taxonomy" id="47621"/>
    <lineage>
        <taxon>Eukaryota</taxon>
        <taxon>Viridiplantae</taxon>
        <taxon>Streptophyta</taxon>
        <taxon>Embryophyta</taxon>
        <taxon>Tracheophyta</taxon>
        <taxon>Spermatophyta</taxon>
        <taxon>Magnoliopsida</taxon>
        <taxon>eudicotyledons</taxon>
        <taxon>Gunneridae</taxon>
        <taxon>Pentapetalae</taxon>
        <taxon>rosids</taxon>
        <taxon>malvids</taxon>
        <taxon>Malvales</taxon>
        <taxon>Malvaceae</taxon>
        <taxon>Malvoideae</taxon>
        <taxon>Gossypium</taxon>
    </lineage>
</organism>
<proteinExistence type="predicted"/>
<keyword evidence="1" id="KW-0418">Kinase</keyword>
<dbReference type="PANTHER" id="PTHR46148:SF44">
    <property type="entry name" value="GAG-POL POLYPROTEIN"/>
    <property type="match status" value="1"/>
</dbReference>
<dbReference type="OrthoDB" id="998593at2759"/>
<keyword evidence="2" id="KW-1185">Reference proteome</keyword>
<dbReference type="EMBL" id="SMMG02000002">
    <property type="protein sequence ID" value="KAA3484282.1"/>
    <property type="molecule type" value="Genomic_DNA"/>
</dbReference>
<accession>A0A5B6WTW3</accession>
<keyword evidence="1" id="KW-0808">Transferase</keyword>
<sequence length="100" mass="12026">MVRRYRSDPSHVISPIEVDMQLDMTYSEESIKILARETKELRNNTVALVKVLWQRHGIEEATWEQEDTMRKQYPNLFTGSVLCWKCHVKILRRKFYRLNA</sequence>
<protein>
    <submittedName>
        <fullName evidence="1">Receptor-like protein kinase</fullName>
    </submittedName>
</protein>
<keyword evidence="1" id="KW-0675">Receptor</keyword>